<dbReference type="Proteomes" id="UP001428341">
    <property type="component" value="Unassembled WGS sequence"/>
</dbReference>
<name>A0AAP0N2Y9_9ROSI</name>
<evidence type="ECO:0000313" key="3">
    <source>
        <dbReference type="Proteomes" id="UP001428341"/>
    </source>
</evidence>
<keyword evidence="1" id="KW-0472">Membrane</keyword>
<gene>
    <name evidence="2" type="ORF">WN944_022438</name>
</gene>
<feature type="transmembrane region" description="Helical" evidence="1">
    <location>
        <begin position="18"/>
        <end position="37"/>
    </location>
</feature>
<keyword evidence="1" id="KW-0812">Transmembrane</keyword>
<evidence type="ECO:0000256" key="1">
    <source>
        <dbReference type="SAM" id="Phobius"/>
    </source>
</evidence>
<protein>
    <submittedName>
        <fullName evidence="2">Uncharacterized protein</fullName>
    </submittedName>
</protein>
<comment type="caution">
    <text evidence="2">The sequence shown here is derived from an EMBL/GenBank/DDBJ whole genome shotgun (WGS) entry which is preliminary data.</text>
</comment>
<evidence type="ECO:0000313" key="2">
    <source>
        <dbReference type="EMBL" id="KAK9229476.1"/>
    </source>
</evidence>
<keyword evidence="1" id="KW-1133">Transmembrane helix</keyword>
<dbReference type="AlphaFoldDB" id="A0AAP0N2Y9"/>
<dbReference type="EMBL" id="JBCGBO010000001">
    <property type="protein sequence ID" value="KAK9229476.1"/>
    <property type="molecule type" value="Genomic_DNA"/>
</dbReference>
<proteinExistence type="predicted"/>
<accession>A0AAP0N2Y9</accession>
<organism evidence="2 3">
    <name type="scientific">Citrus x changshan-huyou</name>
    <dbReference type="NCBI Taxonomy" id="2935761"/>
    <lineage>
        <taxon>Eukaryota</taxon>
        <taxon>Viridiplantae</taxon>
        <taxon>Streptophyta</taxon>
        <taxon>Embryophyta</taxon>
        <taxon>Tracheophyta</taxon>
        <taxon>Spermatophyta</taxon>
        <taxon>Magnoliopsida</taxon>
        <taxon>eudicotyledons</taxon>
        <taxon>Gunneridae</taxon>
        <taxon>Pentapetalae</taxon>
        <taxon>rosids</taxon>
        <taxon>malvids</taxon>
        <taxon>Sapindales</taxon>
        <taxon>Rutaceae</taxon>
        <taxon>Aurantioideae</taxon>
        <taxon>Citrus</taxon>
    </lineage>
</organism>
<keyword evidence="3" id="KW-1185">Reference proteome</keyword>
<reference evidence="2 3" key="1">
    <citation type="submission" date="2024-05" db="EMBL/GenBank/DDBJ databases">
        <title>Haplotype-resolved chromosome-level genome assembly of Huyou (Citrus changshanensis).</title>
        <authorList>
            <person name="Miao C."/>
            <person name="Chen W."/>
            <person name="Wu Y."/>
            <person name="Wang L."/>
            <person name="Zhao S."/>
            <person name="Grierson D."/>
            <person name="Xu C."/>
            <person name="Chen K."/>
        </authorList>
    </citation>
    <scope>NUCLEOTIDE SEQUENCE [LARGE SCALE GENOMIC DNA]</scope>
    <source>
        <strain evidence="2">01-14</strain>
        <tissue evidence="2">Leaf</tissue>
    </source>
</reference>
<sequence>MHGCKACLETERTALLEIKSFFISAAVILGTMTKLLVHGLTMMKECRLIAVIIGRE</sequence>